<accession>A0A428Z7V5</accession>
<gene>
    <name evidence="1" type="ORF">DMH04_22245</name>
</gene>
<comment type="caution">
    <text evidence="1">The sequence shown here is derived from an EMBL/GenBank/DDBJ whole genome shotgun (WGS) entry which is preliminary data.</text>
</comment>
<dbReference type="AlphaFoldDB" id="A0A428Z7V5"/>
<reference evidence="1 2" key="1">
    <citation type="submission" date="2018-05" db="EMBL/GenBank/DDBJ databases">
        <title>Evolution of GPA BGCs.</title>
        <authorList>
            <person name="Waglechner N."/>
            <person name="Wright G.D."/>
        </authorList>
    </citation>
    <scope>NUCLEOTIDE SEQUENCE [LARGE SCALE GENOMIC DNA]</scope>
    <source>
        <strain evidence="1 2">A82846</strain>
    </source>
</reference>
<proteinExistence type="predicted"/>
<dbReference type="Proteomes" id="UP000287547">
    <property type="component" value="Unassembled WGS sequence"/>
</dbReference>
<sequence length="70" mass="6997">MLSAECRTLGAALGLGAALVSVVMAAVLGLNHGLRPPKSSLPASTDVSGRAKIHRTHLSTGAELSTACTT</sequence>
<evidence type="ECO:0000313" key="2">
    <source>
        <dbReference type="Proteomes" id="UP000287547"/>
    </source>
</evidence>
<organism evidence="1 2">
    <name type="scientific">Kibdelosporangium aridum</name>
    <dbReference type="NCBI Taxonomy" id="2030"/>
    <lineage>
        <taxon>Bacteria</taxon>
        <taxon>Bacillati</taxon>
        <taxon>Actinomycetota</taxon>
        <taxon>Actinomycetes</taxon>
        <taxon>Pseudonocardiales</taxon>
        <taxon>Pseudonocardiaceae</taxon>
        <taxon>Kibdelosporangium</taxon>
    </lineage>
</organism>
<dbReference type="EMBL" id="QHKI01000018">
    <property type="protein sequence ID" value="RSM83884.1"/>
    <property type="molecule type" value="Genomic_DNA"/>
</dbReference>
<name>A0A428Z7V5_KIBAR</name>
<evidence type="ECO:0000313" key="1">
    <source>
        <dbReference type="EMBL" id="RSM83884.1"/>
    </source>
</evidence>
<protein>
    <submittedName>
        <fullName evidence="1">Uncharacterized protein</fullName>
    </submittedName>
</protein>